<feature type="domain" description="Phosphatidic acid phosphatase type 2/haloperoxidase" evidence="2">
    <location>
        <begin position="19"/>
        <end position="131"/>
    </location>
</feature>
<keyword evidence="1" id="KW-0472">Membrane</keyword>
<feature type="transmembrane region" description="Helical" evidence="1">
    <location>
        <begin position="60"/>
        <end position="80"/>
    </location>
</feature>
<dbReference type="SMART" id="SM00014">
    <property type="entry name" value="acidPPc"/>
    <property type="match status" value="1"/>
</dbReference>
<keyword evidence="1" id="KW-1133">Transmembrane helix</keyword>
<reference evidence="4" key="1">
    <citation type="journal article" date="2019" name="Int. J. Syst. Evol. Microbiol.">
        <title>The Global Catalogue of Microorganisms (GCM) 10K type strain sequencing project: providing services to taxonomists for standard genome sequencing and annotation.</title>
        <authorList>
            <consortium name="The Broad Institute Genomics Platform"/>
            <consortium name="The Broad Institute Genome Sequencing Center for Infectious Disease"/>
            <person name="Wu L."/>
            <person name="Ma J."/>
        </authorList>
    </citation>
    <scope>NUCLEOTIDE SEQUENCE [LARGE SCALE GENOMIC DNA]</scope>
    <source>
        <strain evidence="4">CGMCC 4.7367</strain>
    </source>
</reference>
<feature type="transmembrane region" description="Helical" evidence="1">
    <location>
        <begin position="87"/>
        <end position="106"/>
    </location>
</feature>
<dbReference type="InterPro" id="IPR036938">
    <property type="entry name" value="PAP2/HPO_sf"/>
</dbReference>
<dbReference type="CDD" id="cd03392">
    <property type="entry name" value="PAP2_like_2"/>
    <property type="match status" value="1"/>
</dbReference>
<keyword evidence="1" id="KW-0812">Transmembrane</keyword>
<dbReference type="EMBL" id="BNAR01000005">
    <property type="protein sequence ID" value="GHH42174.1"/>
    <property type="molecule type" value="Genomic_DNA"/>
</dbReference>
<evidence type="ECO:0000256" key="1">
    <source>
        <dbReference type="SAM" id="Phobius"/>
    </source>
</evidence>
<comment type="caution">
    <text evidence="3">The sequence shown here is derived from an EMBL/GenBank/DDBJ whole genome shotgun (WGS) entry which is preliminary data.</text>
</comment>
<feature type="transmembrane region" description="Helical" evidence="1">
    <location>
        <begin position="112"/>
        <end position="133"/>
    </location>
</feature>
<dbReference type="RefSeq" id="WP_191299271.1">
    <property type="nucleotide sequence ID" value="NZ_BNAR01000005.1"/>
</dbReference>
<evidence type="ECO:0000259" key="2">
    <source>
        <dbReference type="SMART" id="SM00014"/>
    </source>
</evidence>
<name>A0ABQ3MG71_9PSEU</name>
<dbReference type="Gene3D" id="1.20.144.10">
    <property type="entry name" value="Phosphatidic acid phosphatase type 2/haloperoxidase"/>
    <property type="match status" value="1"/>
</dbReference>
<protein>
    <recommendedName>
        <fullName evidence="2">Phosphatidic acid phosphatase type 2/haloperoxidase domain-containing protein</fullName>
    </recommendedName>
</protein>
<evidence type="ECO:0000313" key="3">
    <source>
        <dbReference type="EMBL" id="GHH42174.1"/>
    </source>
</evidence>
<accession>A0ABQ3MG71</accession>
<gene>
    <name evidence="3" type="ORF">GCM10017774_38040</name>
</gene>
<sequence length="141" mass="15171">MLFTTIGGWLLYRRRWREAVFVAVAEIGGGLLNSLLKAVVHRQRPVVADPVAHANGLSFPSGHAQSAAVAATVLLVVFAGELNRTGQIYLCGLAGPAVALIGFSRVALLVHYVFDVLVGYCSGIAWASCVWLLTHRAWSDR</sequence>
<keyword evidence="4" id="KW-1185">Reference proteome</keyword>
<dbReference type="SUPFAM" id="SSF48317">
    <property type="entry name" value="Acid phosphatase/Vanadium-dependent haloperoxidase"/>
    <property type="match status" value="1"/>
</dbReference>
<dbReference type="InterPro" id="IPR000326">
    <property type="entry name" value="PAP2/HPO"/>
</dbReference>
<dbReference type="PANTHER" id="PTHR14969:SF13">
    <property type="entry name" value="AT30094P"/>
    <property type="match status" value="1"/>
</dbReference>
<dbReference type="Proteomes" id="UP000605568">
    <property type="component" value="Unassembled WGS sequence"/>
</dbReference>
<dbReference type="Pfam" id="PF01569">
    <property type="entry name" value="PAP2"/>
    <property type="match status" value="1"/>
</dbReference>
<dbReference type="PANTHER" id="PTHR14969">
    <property type="entry name" value="SPHINGOSINE-1-PHOSPHATE PHOSPHOHYDROLASE"/>
    <property type="match status" value="1"/>
</dbReference>
<proteinExistence type="predicted"/>
<organism evidence="3 4">
    <name type="scientific">Lentzea cavernae</name>
    <dbReference type="NCBI Taxonomy" id="2020703"/>
    <lineage>
        <taxon>Bacteria</taxon>
        <taxon>Bacillati</taxon>
        <taxon>Actinomycetota</taxon>
        <taxon>Actinomycetes</taxon>
        <taxon>Pseudonocardiales</taxon>
        <taxon>Pseudonocardiaceae</taxon>
        <taxon>Lentzea</taxon>
    </lineage>
</organism>
<feature type="transmembrane region" description="Helical" evidence="1">
    <location>
        <begin position="20"/>
        <end position="40"/>
    </location>
</feature>
<evidence type="ECO:0000313" key="4">
    <source>
        <dbReference type="Proteomes" id="UP000605568"/>
    </source>
</evidence>